<evidence type="ECO:0008006" key="3">
    <source>
        <dbReference type="Google" id="ProtNLM"/>
    </source>
</evidence>
<accession>A0ABT2Z1P4</accession>
<dbReference type="EMBL" id="JAOWLA010000008">
    <property type="protein sequence ID" value="MCV2865065.1"/>
    <property type="molecule type" value="Genomic_DNA"/>
</dbReference>
<comment type="caution">
    <text evidence="1">The sequence shown here is derived from an EMBL/GenBank/DDBJ whole genome shotgun (WGS) entry which is preliminary data.</text>
</comment>
<proteinExistence type="predicted"/>
<keyword evidence="2" id="KW-1185">Reference proteome</keyword>
<organism evidence="1 2">
    <name type="scientific">Albidovulum sediminicola</name>
    <dbReference type="NCBI Taxonomy" id="2984331"/>
    <lineage>
        <taxon>Bacteria</taxon>
        <taxon>Pseudomonadati</taxon>
        <taxon>Pseudomonadota</taxon>
        <taxon>Alphaproteobacteria</taxon>
        <taxon>Rhodobacterales</taxon>
        <taxon>Paracoccaceae</taxon>
        <taxon>Albidovulum</taxon>
    </lineage>
</organism>
<sequence length="328" mass="36508">MAKIAAALRDRGTPAEEVRETNMAWVFLTRDAVFKAKKPVRSALSDCRSLRARRDACNEELRLNRRLAPDVYLGLSRLTRLQGGSFAIDGDGATAEWLVHMRRLEAARFLDQAIRSGDATPGEIAAAADRLTRFHAGAARPPIGHFRYLGRYRHEIQELRHLLNEPPFQEFAPHLDRLAELLDQFLADDIGLILSRLDDGHVVDGHGDLRPEHVWLGPPVLIIDCLEGSADHRALDPYEEYATLAMECAALGARGVQEVLFERAAMVLGPVPPPRLIAFYTVFRATLRTRQALAHLLDPTPRTPEKWVPQAARYLALAEEAALSLEGG</sequence>
<evidence type="ECO:0000313" key="1">
    <source>
        <dbReference type="EMBL" id="MCV2865065.1"/>
    </source>
</evidence>
<name>A0ABT2Z1P4_9RHOB</name>
<protein>
    <recommendedName>
        <fullName evidence="3">Aminoglycoside phosphotransferase domain-containing protein</fullName>
    </recommendedName>
</protein>
<dbReference type="RefSeq" id="WP_263721584.1">
    <property type="nucleotide sequence ID" value="NZ_JAOWLA010000008.1"/>
</dbReference>
<evidence type="ECO:0000313" key="2">
    <source>
        <dbReference type="Proteomes" id="UP001652503"/>
    </source>
</evidence>
<dbReference type="InterPro" id="IPR011009">
    <property type="entry name" value="Kinase-like_dom_sf"/>
</dbReference>
<dbReference type="SUPFAM" id="SSF56112">
    <property type="entry name" value="Protein kinase-like (PK-like)"/>
    <property type="match status" value="1"/>
</dbReference>
<gene>
    <name evidence="1" type="ORF">OE647_09995</name>
</gene>
<dbReference type="Proteomes" id="UP001652503">
    <property type="component" value="Unassembled WGS sequence"/>
</dbReference>
<reference evidence="1 2" key="1">
    <citation type="submission" date="2022-10" db="EMBL/GenBank/DDBJ databases">
        <title>Defluviimonas sp. nov., isolated from ocean surface water.</title>
        <authorList>
            <person name="He W."/>
            <person name="Wang L."/>
            <person name="Zhang D.-F."/>
        </authorList>
    </citation>
    <scope>NUCLEOTIDE SEQUENCE [LARGE SCALE GENOMIC DNA]</scope>
    <source>
        <strain evidence="1 2">WL0075</strain>
    </source>
</reference>